<gene>
    <name evidence="1" type="ORF">O3P16_18595</name>
</gene>
<name>A0ABT4UPP7_9BACT</name>
<dbReference type="Proteomes" id="UP001210231">
    <property type="component" value="Unassembled WGS sequence"/>
</dbReference>
<dbReference type="EMBL" id="JAQGEF010000048">
    <property type="protein sequence ID" value="MDA3616821.1"/>
    <property type="molecule type" value="Genomic_DNA"/>
</dbReference>
<proteinExistence type="predicted"/>
<protein>
    <submittedName>
        <fullName evidence="1">Uncharacterized protein</fullName>
    </submittedName>
</protein>
<organism evidence="1 2">
    <name type="scientific">Polluticaenibacter yanchengensis</name>
    <dbReference type="NCBI Taxonomy" id="3014562"/>
    <lineage>
        <taxon>Bacteria</taxon>
        <taxon>Pseudomonadati</taxon>
        <taxon>Bacteroidota</taxon>
        <taxon>Chitinophagia</taxon>
        <taxon>Chitinophagales</taxon>
        <taxon>Chitinophagaceae</taxon>
        <taxon>Polluticaenibacter</taxon>
    </lineage>
</organism>
<sequence>MNIKISILSLIILTCLFNINAQDSFKGKYGTWINIKLDSCLKSQAPFDRIIQIVPRILWINRPGEVEIEFRFEQKRKFKIKKSNKDSYIISIGKLNLNNDTIILNLTNGNVVHFIKYELNN</sequence>
<reference evidence="1 2" key="1">
    <citation type="submission" date="2022-12" db="EMBL/GenBank/DDBJ databases">
        <title>Chitinophagaceae gen. sp. nov., a new member of the family Chitinophagaceae, isolated from soil in a chemical factory.</title>
        <authorList>
            <person name="Ke Z."/>
        </authorList>
    </citation>
    <scope>NUCLEOTIDE SEQUENCE [LARGE SCALE GENOMIC DNA]</scope>
    <source>
        <strain evidence="1 2">LY-5</strain>
    </source>
</reference>
<evidence type="ECO:0000313" key="1">
    <source>
        <dbReference type="EMBL" id="MDA3616821.1"/>
    </source>
</evidence>
<accession>A0ABT4UPP7</accession>
<evidence type="ECO:0000313" key="2">
    <source>
        <dbReference type="Proteomes" id="UP001210231"/>
    </source>
</evidence>
<keyword evidence="2" id="KW-1185">Reference proteome</keyword>
<dbReference type="RefSeq" id="WP_407033151.1">
    <property type="nucleotide sequence ID" value="NZ_JAQGEF010000048.1"/>
</dbReference>
<comment type="caution">
    <text evidence="1">The sequence shown here is derived from an EMBL/GenBank/DDBJ whole genome shotgun (WGS) entry which is preliminary data.</text>
</comment>